<dbReference type="OrthoDB" id="9795923at2"/>
<dbReference type="PROSITE" id="PS51197">
    <property type="entry name" value="HTH_RRF2_2"/>
    <property type="match status" value="1"/>
</dbReference>
<dbReference type="AlphaFoldDB" id="A0A5B2TCR0"/>
<dbReference type="RefSeq" id="WP_149813592.1">
    <property type="nucleotide sequence ID" value="NZ_VUKA01000014.1"/>
</dbReference>
<evidence type="ECO:0000313" key="3">
    <source>
        <dbReference type="Proteomes" id="UP000322110"/>
    </source>
</evidence>
<dbReference type="PANTHER" id="PTHR33221">
    <property type="entry name" value="WINGED HELIX-TURN-HELIX TRANSCRIPTIONAL REGULATOR, RRF2 FAMILY"/>
    <property type="match status" value="1"/>
</dbReference>
<dbReference type="GO" id="GO:0003677">
    <property type="term" value="F:DNA binding"/>
    <property type="evidence" value="ECO:0007669"/>
    <property type="project" value="UniProtKB-KW"/>
</dbReference>
<dbReference type="Gene3D" id="1.10.10.10">
    <property type="entry name" value="Winged helix-like DNA-binding domain superfamily/Winged helix DNA-binding domain"/>
    <property type="match status" value="1"/>
</dbReference>
<dbReference type="GO" id="GO:0005829">
    <property type="term" value="C:cytosol"/>
    <property type="evidence" value="ECO:0007669"/>
    <property type="project" value="TreeGrafter"/>
</dbReference>
<dbReference type="InterPro" id="IPR000944">
    <property type="entry name" value="Tscrpt_reg_Rrf2"/>
</dbReference>
<dbReference type="Proteomes" id="UP000322110">
    <property type="component" value="Unassembled WGS sequence"/>
</dbReference>
<evidence type="ECO:0000256" key="1">
    <source>
        <dbReference type="ARBA" id="ARBA00023125"/>
    </source>
</evidence>
<dbReference type="NCBIfam" id="TIGR00738">
    <property type="entry name" value="rrf2_super"/>
    <property type="match status" value="1"/>
</dbReference>
<dbReference type="Pfam" id="PF02082">
    <property type="entry name" value="Rrf2"/>
    <property type="match status" value="1"/>
</dbReference>
<name>A0A5B2TCR0_9PROT</name>
<dbReference type="PANTHER" id="PTHR33221:SF4">
    <property type="entry name" value="HTH-TYPE TRANSCRIPTIONAL REPRESSOR NSRR"/>
    <property type="match status" value="1"/>
</dbReference>
<dbReference type="SUPFAM" id="SSF46785">
    <property type="entry name" value="Winged helix' DNA-binding domain"/>
    <property type="match status" value="1"/>
</dbReference>
<keyword evidence="3" id="KW-1185">Reference proteome</keyword>
<comment type="caution">
    <text evidence="2">The sequence shown here is derived from an EMBL/GenBank/DDBJ whole genome shotgun (WGS) entry which is preliminary data.</text>
</comment>
<accession>A0A5B2TCR0</accession>
<dbReference type="EMBL" id="VUKA01000014">
    <property type="protein sequence ID" value="KAA2211863.1"/>
    <property type="molecule type" value="Genomic_DNA"/>
</dbReference>
<gene>
    <name evidence="2" type="ORF">F0Q34_17760</name>
</gene>
<sequence length="162" mass="16931">MRLTLHTDYALRTLIFVGLRSGRLASIAEIAAAFRISENHLTKVVHGLGRAGFLDTVRGRGGGLRLARPPEAIRVGDVVRATEEDLALVACFAGADGLPSGGPCLIAGHCRLQSALAEALAAFMAVLDGVTLAELLAPRQEALRALLGLEAPPPPLPQVSRA</sequence>
<organism evidence="2 3">
    <name type="scientific">Teichococcus oryzae</name>
    <dbReference type="NCBI Taxonomy" id="1608942"/>
    <lineage>
        <taxon>Bacteria</taxon>
        <taxon>Pseudomonadati</taxon>
        <taxon>Pseudomonadota</taxon>
        <taxon>Alphaproteobacteria</taxon>
        <taxon>Acetobacterales</taxon>
        <taxon>Roseomonadaceae</taxon>
        <taxon>Roseomonas</taxon>
    </lineage>
</organism>
<dbReference type="GO" id="GO:0003700">
    <property type="term" value="F:DNA-binding transcription factor activity"/>
    <property type="evidence" value="ECO:0007669"/>
    <property type="project" value="TreeGrafter"/>
</dbReference>
<keyword evidence="1" id="KW-0238">DNA-binding</keyword>
<proteinExistence type="predicted"/>
<dbReference type="InterPro" id="IPR036388">
    <property type="entry name" value="WH-like_DNA-bd_sf"/>
</dbReference>
<reference evidence="2 3" key="1">
    <citation type="journal article" date="2015" name="Int. J. Syst. Evol. Microbiol.">
        <title>Roseomonas oryzae sp. nov., isolated from paddy rhizosphere soil.</title>
        <authorList>
            <person name="Ramaprasad E.V."/>
            <person name="Sasikala Ch."/>
            <person name="Ramana Ch.V."/>
        </authorList>
    </citation>
    <scope>NUCLEOTIDE SEQUENCE [LARGE SCALE GENOMIC DNA]</scope>
    <source>
        <strain evidence="2 3">KCTC 42542</strain>
    </source>
</reference>
<evidence type="ECO:0000313" key="2">
    <source>
        <dbReference type="EMBL" id="KAA2211863.1"/>
    </source>
</evidence>
<protein>
    <submittedName>
        <fullName evidence="2">Rrf2 family transcriptional regulator</fullName>
    </submittedName>
</protein>
<dbReference type="InterPro" id="IPR036390">
    <property type="entry name" value="WH_DNA-bd_sf"/>
</dbReference>